<feature type="transmembrane region" description="Helical" evidence="2">
    <location>
        <begin position="85"/>
        <end position="104"/>
    </location>
</feature>
<proteinExistence type="predicted"/>
<feature type="region of interest" description="Disordered" evidence="1">
    <location>
        <begin position="1"/>
        <end position="37"/>
    </location>
</feature>
<evidence type="ECO:0000256" key="2">
    <source>
        <dbReference type="SAM" id="Phobius"/>
    </source>
</evidence>
<evidence type="ECO:0000313" key="4">
    <source>
        <dbReference type="EMBL" id="GAA2509805.1"/>
    </source>
</evidence>
<accession>A0ABN3MVL7</accession>
<feature type="domain" description="YdbS-like PH" evidence="3">
    <location>
        <begin position="106"/>
        <end position="179"/>
    </location>
</feature>
<evidence type="ECO:0000256" key="1">
    <source>
        <dbReference type="SAM" id="MobiDB-lite"/>
    </source>
</evidence>
<reference evidence="4 5" key="1">
    <citation type="journal article" date="2019" name="Int. J. Syst. Evol. Microbiol.">
        <title>The Global Catalogue of Microorganisms (GCM) 10K type strain sequencing project: providing services to taxonomists for standard genome sequencing and annotation.</title>
        <authorList>
            <consortium name="The Broad Institute Genomics Platform"/>
            <consortium name="The Broad Institute Genome Sequencing Center for Infectious Disease"/>
            <person name="Wu L."/>
            <person name="Ma J."/>
        </authorList>
    </citation>
    <scope>NUCLEOTIDE SEQUENCE [LARGE SCALE GENOMIC DNA]</scope>
    <source>
        <strain evidence="4 5">JCM 5062</strain>
    </source>
</reference>
<comment type="caution">
    <text evidence="4">The sequence shown here is derived from an EMBL/GenBank/DDBJ whole genome shotgun (WGS) entry which is preliminary data.</text>
</comment>
<protein>
    <recommendedName>
        <fullName evidence="3">YdbS-like PH domain-containing protein</fullName>
    </recommendedName>
</protein>
<keyword evidence="2" id="KW-0812">Transmembrane</keyword>
<gene>
    <name evidence="4" type="ORF">GCM10010393_48460</name>
</gene>
<keyword evidence="2" id="KW-1133">Transmembrane helix</keyword>
<feature type="transmembrane region" description="Helical" evidence="2">
    <location>
        <begin position="399"/>
        <end position="417"/>
    </location>
</feature>
<keyword evidence="2" id="KW-0472">Membrane</keyword>
<feature type="transmembrane region" description="Helical" evidence="2">
    <location>
        <begin position="423"/>
        <end position="442"/>
    </location>
</feature>
<feature type="compositionally biased region" description="Gly residues" evidence="1">
    <location>
        <begin position="10"/>
        <end position="35"/>
    </location>
</feature>
<dbReference type="PANTHER" id="PTHR34473:SF2">
    <property type="entry name" value="UPF0699 TRANSMEMBRANE PROTEIN YDBT"/>
    <property type="match status" value="1"/>
</dbReference>
<organism evidence="4 5">
    <name type="scientific">Streptomyces gobitricini</name>
    <dbReference type="NCBI Taxonomy" id="68211"/>
    <lineage>
        <taxon>Bacteria</taxon>
        <taxon>Bacillati</taxon>
        <taxon>Actinomycetota</taxon>
        <taxon>Actinomycetes</taxon>
        <taxon>Kitasatosporales</taxon>
        <taxon>Streptomycetaceae</taxon>
        <taxon>Streptomyces</taxon>
    </lineage>
</organism>
<evidence type="ECO:0000259" key="3">
    <source>
        <dbReference type="Pfam" id="PF03703"/>
    </source>
</evidence>
<sequence length="540" mass="56322">MSDRGDDLDGTGGPGGPGGSGGSGGTEGPGTGDGTEGWRRLDKRAVLVTALVMAGVACGVCVPVLLGLSGGPWSGDGPRRGAGVLLPLAVAVVLVLGGAVVEYVRWTRTRYRVGPERAELHSGLLLVKRRSLARERIRSVDLTAHPLLRVLGLVKVRIGTGEHTGGDSTLELHPVSRAEGERLRRELLSRPAAPAADGHRDGELAALDPRWIRYAPVSFVAPLLGGAAVGGVMQVSDWVGAQDEVIDWVGDRFRATPVVWAVLALGAVALLAGVVGALGLWVEMWWNYRLEREPGGTLRVRRGLLTTRSISLEERRLRGVELVEPLGARLTGAARVDAVATGIAEAGDERHADHKTLLPAVPRVLAHDVAAHVLRQAAAPTGAPLTAHPSAARTRRLRWGMGAALLPVLALAVPGVALGGELLAVAAGCAVVLLPLGALLALDAYRGLGHAISGDYLVARSGTARRATVALHRGGVIGWTVRQSYFQRRAGLVTLTATTAAGAGAYHVHDADRAEVLAFAEAAVPGLLEPFLERDAPRGE</sequence>
<evidence type="ECO:0000313" key="5">
    <source>
        <dbReference type="Proteomes" id="UP001499942"/>
    </source>
</evidence>
<feature type="transmembrane region" description="Helical" evidence="2">
    <location>
        <begin position="219"/>
        <end position="239"/>
    </location>
</feature>
<feature type="transmembrane region" description="Helical" evidence="2">
    <location>
        <begin position="259"/>
        <end position="282"/>
    </location>
</feature>
<dbReference type="InterPro" id="IPR005182">
    <property type="entry name" value="YdbS-like_PH"/>
</dbReference>
<dbReference type="Pfam" id="PF03703">
    <property type="entry name" value="bPH_2"/>
    <property type="match status" value="2"/>
</dbReference>
<feature type="transmembrane region" description="Helical" evidence="2">
    <location>
        <begin position="45"/>
        <end position="65"/>
    </location>
</feature>
<dbReference type="EMBL" id="BAAASR010000027">
    <property type="protein sequence ID" value="GAA2509805.1"/>
    <property type="molecule type" value="Genomic_DNA"/>
</dbReference>
<keyword evidence="5" id="KW-1185">Reference proteome</keyword>
<dbReference type="Proteomes" id="UP001499942">
    <property type="component" value="Unassembled WGS sequence"/>
</dbReference>
<name>A0ABN3MVL7_9ACTN</name>
<feature type="domain" description="YdbS-like PH" evidence="3">
    <location>
        <begin position="445"/>
        <end position="518"/>
    </location>
</feature>
<dbReference type="PANTHER" id="PTHR34473">
    <property type="entry name" value="UPF0699 TRANSMEMBRANE PROTEIN YDBS"/>
    <property type="match status" value="1"/>
</dbReference>